<comment type="caution">
    <text evidence="1">The sequence shown here is derived from an EMBL/GenBank/DDBJ whole genome shotgun (WGS) entry which is preliminary data.</text>
</comment>
<dbReference type="OrthoDB" id="1347412at2"/>
<proteinExistence type="predicted"/>
<evidence type="ECO:0000313" key="2">
    <source>
        <dbReference type="Proteomes" id="UP000280091"/>
    </source>
</evidence>
<protein>
    <submittedName>
        <fullName evidence="1">Uncharacterized protein</fullName>
    </submittedName>
</protein>
<gene>
    <name evidence="1" type="ORF">BC952_2265</name>
</gene>
<organism evidence="1 2">
    <name type="scientific">Flavobacterium limicola</name>
    <dbReference type="NCBI Taxonomy" id="180441"/>
    <lineage>
        <taxon>Bacteria</taxon>
        <taxon>Pseudomonadati</taxon>
        <taxon>Bacteroidota</taxon>
        <taxon>Flavobacteriia</taxon>
        <taxon>Flavobacteriales</taxon>
        <taxon>Flavobacteriaceae</taxon>
        <taxon>Flavobacterium</taxon>
    </lineage>
</organism>
<dbReference type="RefSeq" id="WP_147405275.1">
    <property type="nucleotide sequence ID" value="NZ_RBXA01000003.1"/>
</dbReference>
<name>A0A495RXT9_9FLAO</name>
<keyword evidence="2" id="KW-1185">Reference proteome</keyword>
<reference evidence="1 2" key="1">
    <citation type="submission" date="2018-10" db="EMBL/GenBank/DDBJ databases">
        <title>Genomic Encyclopedia of Archaeal and Bacterial Type Strains, Phase II (KMG-II): from individual species to whole genera.</title>
        <authorList>
            <person name="Goeker M."/>
        </authorList>
    </citation>
    <scope>NUCLEOTIDE SEQUENCE [LARGE SCALE GENOMIC DNA]</scope>
    <source>
        <strain evidence="1 2">DSM 15094</strain>
    </source>
</reference>
<dbReference type="AlphaFoldDB" id="A0A495RXT9"/>
<accession>A0A495RXT9</accession>
<dbReference type="EMBL" id="RBXA01000003">
    <property type="protein sequence ID" value="RKS92372.1"/>
    <property type="molecule type" value="Genomic_DNA"/>
</dbReference>
<sequence length="160" mass="17843">MKNIFTILTLSITVSLVAQTHEITKHNGIKMEVNFIKTANNLVYYTLPQSAEEKSISQFAISQLQEKSKTEVKTISKKITLSGKADYNKVIVLKPSQTEGLQESGIITSFLGKTKGETNQSFLDEAEKRLKQNAALKGSPFIVIVSNKPKKLKAVMYTYK</sequence>
<evidence type="ECO:0000313" key="1">
    <source>
        <dbReference type="EMBL" id="RKS92372.1"/>
    </source>
</evidence>
<dbReference type="Proteomes" id="UP000280091">
    <property type="component" value="Unassembled WGS sequence"/>
</dbReference>